<dbReference type="PANTHER" id="PTHR35046">
    <property type="entry name" value="ZINC KNUCKLE (CCHC-TYPE) FAMILY PROTEIN"/>
    <property type="match status" value="1"/>
</dbReference>
<keyword evidence="3" id="KW-1185">Reference proteome</keyword>
<dbReference type="EMBL" id="QJKJ01002164">
    <property type="protein sequence ID" value="RDY03994.1"/>
    <property type="molecule type" value="Genomic_DNA"/>
</dbReference>
<feature type="region of interest" description="Disordered" evidence="1">
    <location>
        <begin position="1"/>
        <end position="27"/>
    </location>
</feature>
<dbReference type="OrthoDB" id="1747743at2759"/>
<proteinExistence type="predicted"/>
<feature type="compositionally biased region" description="Basic and acidic residues" evidence="1">
    <location>
        <begin position="16"/>
        <end position="27"/>
    </location>
</feature>
<evidence type="ECO:0000313" key="3">
    <source>
        <dbReference type="Proteomes" id="UP000257109"/>
    </source>
</evidence>
<accession>A0A371HMR5</accession>
<comment type="caution">
    <text evidence="2">The sequence shown here is derived from an EMBL/GenBank/DDBJ whole genome shotgun (WGS) entry which is preliminary data.</text>
</comment>
<dbReference type="PANTHER" id="PTHR35046:SF9">
    <property type="entry name" value="RNA-DIRECTED DNA POLYMERASE"/>
    <property type="match status" value="1"/>
</dbReference>
<dbReference type="Proteomes" id="UP000257109">
    <property type="component" value="Unassembled WGS sequence"/>
</dbReference>
<organism evidence="2 3">
    <name type="scientific">Mucuna pruriens</name>
    <name type="common">Velvet bean</name>
    <name type="synonym">Dolichos pruriens</name>
    <dbReference type="NCBI Taxonomy" id="157652"/>
    <lineage>
        <taxon>Eukaryota</taxon>
        <taxon>Viridiplantae</taxon>
        <taxon>Streptophyta</taxon>
        <taxon>Embryophyta</taxon>
        <taxon>Tracheophyta</taxon>
        <taxon>Spermatophyta</taxon>
        <taxon>Magnoliopsida</taxon>
        <taxon>eudicotyledons</taxon>
        <taxon>Gunneridae</taxon>
        <taxon>Pentapetalae</taxon>
        <taxon>rosids</taxon>
        <taxon>fabids</taxon>
        <taxon>Fabales</taxon>
        <taxon>Fabaceae</taxon>
        <taxon>Papilionoideae</taxon>
        <taxon>50 kb inversion clade</taxon>
        <taxon>NPAAA clade</taxon>
        <taxon>indigoferoid/millettioid clade</taxon>
        <taxon>Phaseoleae</taxon>
        <taxon>Mucuna</taxon>
    </lineage>
</organism>
<name>A0A371HMR5_MUCPR</name>
<evidence type="ECO:0000313" key="2">
    <source>
        <dbReference type="EMBL" id="RDY03994.1"/>
    </source>
</evidence>
<evidence type="ECO:0000256" key="1">
    <source>
        <dbReference type="SAM" id="MobiDB-lite"/>
    </source>
</evidence>
<reference evidence="2" key="1">
    <citation type="submission" date="2018-05" db="EMBL/GenBank/DDBJ databases">
        <title>Draft genome of Mucuna pruriens seed.</title>
        <authorList>
            <person name="Nnadi N.E."/>
            <person name="Vos R."/>
            <person name="Hasami M.H."/>
            <person name="Devisetty U.K."/>
            <person name="Aguiy J.C."/>
        </authorList>
    </citation>
    <scope>NUCLEOTIDE SEQUENCE [LARGE SCALE GENOMIC DNA]</scope>
    <source>
        <strain evidence="2">JCA_2017</strain>
    </source>
</reference>
<protein>
    <recommendedName>
        <fullName evidence="4">CCHC-type domain-containing protein</fullName>
    </recommendedName>
</protein>
<evidence type="ECO:0008006" key="4">
    <source>
        <dbReference type="Google" id="ProtNLM"/>
    </source>
</evidence>
<dbReference type="AlphaFoldDB" id="A0A371HMR5"/>
<feature type="non-terminal residue" evidence="2">
    <location>
        <position position="1"/>
    </location>
</feature>
<sequence length="285" mass="32588">MGRDRDKNKVRSYRSPKKESDPFQGRKEIVVTPSLNAPRMSSIKCFKCLGKGHIASQYPNRRDMIVKDDGKVAKSCSDNSHVEGNLLMVRRLIGSQMVDEAETQRENIFHSRCHVLSNLCSIIIGGGSCVNVKLALPIIVHMRPYRLQWLSEHGELFVNMQVEVAFTLDRYEDKVPIEAKHLLFGRPWQFDKKSGKSNRRGKRKQSLLDGPREVRKVLLAKREPLYAMPVNMLLHTSSSMISLPTNKKYLLKEFKDMFPKDIPLGLLPLRGVKHHIDLYLGANIT</sequence>
<gene>
    <name evidence="2" type="ORF">CR513_12356</name>
</gene>